<dbReference type="Proteomes" id="UP000663869">
    <property type="component" value="Unassembled WGS sequence"/>
</dbReference>
<evidence type="ECO:0000313" key="5">
    <source>
        <dbReference type="EMBL" id="CAF3296577.1"/>
    </source>
</evidence>
<dbReference type="EMBL" id="CAJNYT010001461">
    <property type="protein sequence ID" value="CAF3411566.1"/>
    <property type="molecule type" value="Genomic_DNA"/>
</dbReference>
<dbReference type="Proteomes" id="UP000663851">
    <property type="component" value="Unassembled WGS sequence"/>
</dbReference>
<dbReference type="AlphaFoldDB" id="A0A821R988"/>
<dbReference type="EMBL" id="CAJNYU010000076">
    <property type="protein sequence ID" value="CAF3328079.1"/>
    <property type="molecule type" value="Genomic_DNA"/>
</dbReference>
<proteinExistence type="predicted"/>
<dbReference type="Proteomes" id="UP000663833">
    <property type="component" value="Unassembled WGS sequence"/>
</dbReference>
<dbReference type="EMBL" id="CAJNYV010004927">
    <property type="protein sequence ID" value="CAF3708733.1"/>
    <property type="molecule type" value="Genomic_DNA"/>
</dbReference>
<evidence type="ECO:0000313" key="14">
    <source>
        <dbReference type="Proteomes" id="UP000663848"/>
    </source>
</evidence>
<evidence type="ECO:0000313" key="8">
    <source>
        <dbReference type="EMBL" id="CAF3708733.1"/>
    </source>
</evidence>
<dbReference type="Pfam" id="PF13424">
    <property type="entry name" value="TPR_12"/>
    <property type="match status" value="1"/>
</dbReference>
<dbReference type="Proteomes" id="UP000663825">
    <property type="component" value="Unassembled WGS sequence"/>
</dbReference>
<dbReference type="EMBL" id="CAJOBS010001486">
    <property type="protein sequence ID" value="CAF4735157.1"/>
    <property type="molecule type" value="Genomic_DNA"/>
</dbReference>
<dbReference type="Proteomes" id="UP000663838">
    <property type="component" value="Unassembled WGS sequence"/>
</dbReference>
<dbReference type="InterPro" id="IPR011990">
    <property type="entry name" value="TPR-like_helical_dom_sf"/>
</dbReference>
<dbReference type="EMBL" id="CAJOBO010001553">
    <property type="protein sequence ID" value="CAF4389349.1"/>
    <property type="molecule type" value="Genomic_DNA"/>
</dbReference>
<evidence type="ECO:0000256" key="1">
    <source>
        <dbReference type="ARBA" id="ARBA00022737"/>
    </source>
</evidence>
<accession>A0A821R988</accession>
<keyword evidence="2 3" id="KW-0802">TPR repeat</keyword>
<reference evidence="13" key="1">
    <citation type="submission" date="2021-02" db="EMBL/GenBank/DDBJ databases">
        <authorList>
            <person name="Nowell W R."/>
        </authorList>
    </citation>
    <scope>NUCLEOTIDE SEQUENCE</scope>
</reference>
<dbReference type="Proteomes" id="UP000663873">
    <property type="component" value="Unassembled WGS sequence"/>
</dbReference>
<evidence type="ECO:0000256" key="3">
    <source>
        <dbReference type="PROSITE-ProRule" id="PRU00339"/>
    </source>
</evidence>
<dbReference type="PANTHER" id="PTHR45641:SF19">
    <property type="entry name" value="NEPHROCYSTIN-3"/>
    <property type="match status" value="1"/>
</dbReference>
<dbReference type="SMART" id="SM00028">
    <property type="entry name" value="TPR"/>
    <property type="match status" value="2"/>
</dbReference>
<evidence type="ECO:0000313" key="10">
    <source>
        <dbReference type="EMBL" id="CAF4389349.1"/>
    </source>
</evidence>
<keyword evidence="1" id="KW-0677">Repeat</keyword>
<evidence type="ECO:0000313" key="12">
    <source>
        <dbReference type="EMBL" id="CAF4735157.1"/>
    </source>
</evidence>
<evidence type="ECO:0000313" key="6">
    <source>
        <dbReference type="EMBL" id="CAF3328079.1"/>
    </source>
</evidence>
<evidence type="ECO:0000256" key="2">
    <source>
        <dbReference type="ARBA" id="ARBA00022803"/>
    </source>
</evidence>
<dbReference type="EMBL" id="CAJNXB010000913">
    <property type="protein sequence ID" value="CAF3114715.1"/>
    <property type="molecule type" value="Genomic_DNA"/>
</dbReference>
<dbReference type="EMBL" id="CAJNYD010000781">
    <property type="protein sequence ID" value="CAF3296577.1"/>
    <property type="molecule type" value="Genomic_DNA"/>
</dbReference>
<dbReference type="SUPFAM" id="SSF48452">
    <property type="entry name" value="TPR-like"/>
    <property type="match status" value="1"/>
</dbReference>
<dbReference type="EMBL" id="CAJOBQ010001791">
    <property type="protein sequence ID" value="CAF4516034.1"/>
    <property type="molecule type" value="Genomic_DNA"/>
</dbReference>
<dbReference type="Gene3D" id="1.25.40.10">
    <property type="entry name" value="Tetratricopeptide repeat domain"/>
    <property type="match status" value="1"/>
</dbReference>
<name>A0A821R988_9BILA</name>
<evidence type="ECO:0000313" key="7">
    <source>
        <dbReference type="EMBL" id="CAF3411566.1"/>
    </source>
</evidence>
<evidence type="ECO:0000313" key="15">
    <source>
        <dbReference type="Proteomes" id="UP000663873"/>
    </source>
</evidence>
<dbReference type="InterPro" id="IPR019734">
    <property type="entry name" value="TPR_rpt"/>
</dbReference>
<dbReference type="Proteomes" id="UP000663862">
    <property type="component" value="Unassembled WGS sequence"/>
</dbReference>
<keyword evidence="15" id="KW-1185">Reference proteome</keyword>
<dbReference type="EMBL" id="CAJOBP010000358">
    <property type="protein sequence ID" value="CAF4167167.1"/>
    <property type="molecule type" value="Genomic_DNA"/>
</dbReference>
<dbReference type="Proteomes" id="UP000663848">
    <property type="component" value="Unassembled WGS sequence"/>
</dbReference>
<comment type="caution">
    <text evidence="13">The sequence shown here is derived from an EMBL/GenBank/DDBJ whole genome shotgun (WGS) entry which is preliminary data.</text>
</comment>
<feature type="repeat" description="TPR" evidence="3">
    <location>
        <begin position="22"/>
        <end position="55"/>
    </location>
</feature>
<evidence type="ECO:0008006" key="16">
    <source>
        <dbReference type="Google" id="ProtNLM"/>
    </source>
</evidence>
<dbReference type="Proteomes" id="UP000663865">
    <property type="component" value="Unassembled WGS sequence"/>
</dbReference>
<gene>
    <name evidence="6" type="ORF">FME351_LOCUS2160</name>
    <name evidence="7" type="ORF">GRG538_LOCUS10960</name>
    <name evidence="10" type="ORF">HFQ381_LOCUS19295</name>
    <name evidence="8" type="ORF">KIK155_LOCUS27173</name>
    <name evidence="5" type="ORF">LUA448_LOCUS7679</name>
    <name evidence="13" type="ORF">QYT958_LOCUS26052</name>
    <name evidence="4" type="ORF">TIS948_LOCUS7664</name>
    <name evidence="12" type="ORF">TOA249_LOCUS19197</name>
    <name evidence="11" type="ORF">TSG867_LOCUS22224</name>
    <name evidence="9" type="ORF">UJA718_LOCUS4458</name>
</gene>
<evidence type="ECO:0000313" key="11">
    <source>
        <dbReference type="EMBL" id="CAF4516034.1"/>
    </source>
</evidence>
<dbReference type="Proteomes" id="UP000663872">
    <property type="component" value="Unassembled WGS sequence"/>
</dbReference>
<sequence length="119" mass="13838">MGDYEKSLSIQGNVTRSSLECATTYINLGETYREMENYLMALTYCEKGLKIHEEKLPKNHPNLAIIYHNMAKLYLSTGQHSMTITYVQQAVDIGQEKLPRSHPHLLKYRETFELIRESQ</sequence>
<dbReference type="PANTHER" id="PTHR45641">
    <property type="entry name" value="TETRATRICOPEPTIDE REPEAT PROTEIN (AFU_ORTHOLOGUE AFUA_6G03870)"/>
    <property type="match status" value="1"/>
</dbReference>
<dbReference type="EMBL" id="CAJOBR010006068">
    <property type="protein sequence ID" value="CAF4835706.1"/>
    <property type="molecule type" value="Genomic_DNA"/>
</dbReference>
<dbReference type="OrthoDB" id="286233at2759"/>
<evidence type="ECO:0000313" key="13">
    <source>
        <dbReference type="EMBL" id="CAF4835706.1"/>
    </source>
</evidence>
<dbReference type="PROSITE" id="PS50005">
    <property type="entry name" value="TPR"/>
    <property type="match status" value="1"/>
</dbReference>
<organism evidence="13 14">
    <name type="scientific">Rotaria socialis</name>
    <dbReference type="NCBI Taxonomy" id="392032"/>
    <lineage>
        <taxon>Eukaryota</taxon>
        <taxon>Metazoa</taxon>
        <taxon>Spiralia</taxon>
        <taxon>Gnathifera</taxon>
        <taxon>Rotifera</taxon>
        <taxon>Eurotatoria</taxon>
        <taxon>Bdelloidea</taxon>
        <taxon>Philodinida</taxon>
        <taxon>Philodinidae</taxon>
        <taxon>Rotaria</taxon>
    </lineage>
</organism>
<evidence type="ECO:0000313" key="4">
    <source>
        <dbReference type="EMBL" id="CAF3114715.1"/>
    </source>
</evidence>
<protein>
    <recommendedName>
        <fullName evidence="16">Kinesin light chain</fullName>
    </recommendedName>
</protein>
<evidence type="ECO:0000313" key="9">
    <source>
        <dbReference type="EMBL" id="CAF4167167.1"/>
    </source>
</evidence>